<feature type="compositionally biased region" description="Low complexity" evidence="11">
    <location>
        <begin position="154"/>
        <end position="163"/>
    </location>
</feature>
<evidence type="ECO:0000259" key="14">
    <source>
        <dbReference type="PROSITE" id="PS50237"/>
    </source>
</evidence>
<name>A0A0C3DRR0_9AGAM</name>
<evidence type="ECO:0000256" key="6">
    <source>
        <dbReference type="ARBA" id="ARBA00022737"/>
    </source>
</evidence>
<feature type="region of interest" description="Disordered" evidence="11">
    <location>
        <begin position="154"/>
        <end position="309"/>
    </location>
</feature>
<dbReference type="STRING" id="1036808.A0A0C3DRR0"/>
<dbReference type="CDD" id="cd00201">
    <property type="entry name" value="WW"/>
    <property type="match status" value="3"/>
</dbReference>
<feature type="active site" description="Glycyl thioester intermediate" evidence="9 10">
    <location>
        <position position="741"/>
    </location>
</feature>
<dbReference type="CDD" id="cd08382">
    <property type="entry name" value="C2_Smurf-like"/>
    <property type="match status" value="1"/>
</dbReference>
<dbReference type="Gene3D" id="2.20.70.10">
    <property type="match status" value="2"/>
</dbReference>
<dbReference type="SUPFAM" id="SSF49562">
    <property type="entry name" value="C2 domain (Calcium/lipid-binding domain, CaLB)"/>
    <property type="match status" value="1"/>
</dbReference>
<organism evidence="15 16">
    <name type="scientific">Scleroderma citrinum Foug A</name>
    <dbReference type="NCBI Taxonomy" id="1036808"/>
    <lineage>
        <taxon>Eukaryota</taxon>
        <taxon>Fungi</taxon>
        <taxon>Dikarya</taxon>
        <taxon>Basidiomycota</taxon>
        <taxon>Agaricomycotina</taxon>
        <taxon>Agaricomycetes</taxon>
        <taxon>Agaricomycetidae</taxon>
        <taxon>Boletales</taxon>
        <taxon>Sclerodermatineae</taxon>
        <taxon>Sclerodermataceae</taxon>
        <taxon>Scleroderma</taxon>
    </lineage>
</organism>
<gene>
    <name evidence="15" type="ORF">SCLCIDRAFT_1214222</name>
</gene>
<dbReference type="InParanoid" id="A0A0C3DRR0"/>
<dbReference type="PROSITE" id="PS01159">
    <property type="entry name" value="WW_DOMAIN_1"/>
    <property type="match status" value="3"/>
</dbReference>
<evidence type="ECO:0000256" key="7">
    <source>
        <dbReference type="ARBA" id="ARBA00022786"/>
    </source>
</evidence>
<dbReference type="PANTHER" id="PTHR11254:SF440">
    <property type="entry name" value="E3 UBIQUITIN-PROTEIN LIGASE NEDD-4"/>
    <property type="match status" value="1"/>
</dbReference>
<dbReference type="GO" id="GO:0061630">
    <property type="term" value="F:ubiquitin protein ligase activity"/>
    <property type="evidence" value="ECO:0007669"/>
    <property type="project" value="UniProtKB-EC"/>
</dbReference>
<reference evidence="16" key="2">
    <citation type="submission" date="2015-01" db="EMBL/GenBank/DDBJ databases">
        <title>Evolutionary Origins and Diversification of the Mycorrhizal Mutualists.</title>
        <authorList>
            <consortium name="DOE Joint Genome Institute"/>
            <consortium name="Mycorrhizal Genomics Consortium"/>
            <person name="Kohler A."/>
            <person name="Kuo A."/>
            <person name="Nagy L.G."/>
            <person name="Floudas D."/>
            <person name="Copeland A."/>
            <person name="Barry K.W."/>
            <person name="Cichocki N."/>
            <person name="Veneault-Fourrey C."/>
            <person name="LaButti K."/>
            <person name="Lindquist E.A."/>
            <person name="Lipzen A."/>
            <person name="Lundell T."/>
            <person name="Morin E."/>
            <person name="Murat C."/>
            <person name="Riley R."/>
            <person name="Ohm R."/>
            <person name="Sun H."/>
            <person name="Tunlid A."/>
            <person name="Henrissat B."/>
            <person name="Grigoriev I.V."/>
            <person name="Hibbett D.S."/>
            <person name="Martin F."/>
        </authorList>
    </citation>
    <scope>NUCLEOTIDE SEQUENCE [LARGE SCALE GENOMIC DNA]</scope>
    <source>
        <strain evidence="16">Foug A</strain>
    </source>
</reference>
<dbReference type="InterPro" id="IPR000569">
    <property type="entry name" value="HECT_dom"/>
</dbReference>
<evidence type="ECO:0000256" key="4">
    <source>
        <dbReference type="ARBA" id="ARBA00022490"/>
    </source>
</evidence>
<feature type="domain" description="WW" evidence="13">
    <location>
        <begin position="239"/>
        <end position="273"/>
    </location>
</feature>
<evidence type="ECO:0000313" key="15">
    <source>
        <dbReference type="EMBL" id="KIM63335.1"/>
    </source>
</evidence>
<evidence type="ECO:0000256" key="3">
    <source>
        <dbReference type="ARBA" id="ARBA00004906"/>
    </source>
</evidence>
<comment type="catalytic activity">
    <reaction evidence="1 8">
        <text>S-ubiquitinyl-[E2 ubiquitin-conjugating enzyme]-L-cysteine + [acceptor protein]-L-lysine = [E2 ubiquitin-conjugating enzyme]-L-cysteine + N(6)-ubiquitinyl-[acceptor protein]-L-lysine.</text>
        <dbReference type="EC" id="2.3.2.26"/>
    </reaction>
</comment>
<dbReference type="PROSITE" id="PS50237">
    <property type="entry name" value="HECT"/>
    <property type="match status" value="1"/>
</dbReference>
<dbReference type="Pfam" id="PF00168">
    <property type="entry name" value="C2"/>
    <property type="match status" value="1"/>
</dbReference>
<dbReference type="CDD" id="cd00078">
    <property type="entry name" value="HECTc"/>
    <property type="match status" value="1"/>
</dbReference>
<dbReference type="Pfam" id="PF00632">
    <property type="entry name" value="HECT"/>
    <property type="match status" value="1"/>
</dbReference>
<dbReference type="InterPro" id="IPR035892">
    <property type="entry name" value="C2_domain_sf"/>
</dbReference>
<dbReference type="SUPFAM" id="SSF56204">
    <property type="entry name" value="Hect, E3 ligase catalytic domain"/>
    <property type="match status" value="1"/>
</dbReference>
<dbReference type="EMBL" id="KN822035">
    <property type="protein sequence ID" value="KIM63335.1"/>
    <property type="molecule type" value="Genomic_DNA"/>
</dbReference>
<evidence type="ECO:0000256" key="2">
    <source>
        <dbReference type="ARBA" id="ARBA00004496"/>
    </source>
</evidence>
<dbReference type="SMART" id="SM00119">
    <property type="entry name" value="HECTc"/>
    <property type="match status" value="1"/>
</dbReference>
<dbReference type="Gene3D" id="3.30.2160.10">
    <property type="entry name" value="Hect, E3 ligase catalytic domain"/>
    <property type="match status" value="1"/>
</dbReference>
<evidence type="ECO:0000256" key="11">
    <source>
        <dbReference type="SAM" id="MobiDB-lite"/>
    </source>
</evidence>
<dbReference type="Proteomes" id="UP000053989">
    <property type="component" value="Unassembled WGS sequence"/>
</dbReference>
<keyword evidence="5 8" id="KW-0808">Transferase</keyword>
<dbReference type="GO" id="GO:0006511">
    <property type="term" value="P:ubiquitin-dependent protein catabolic process"/>
    <property type="evidence" value="ECO:0007669"/>
    <property type="project" value="InterPro"/>
</dbReference>
<dbReference type="SUPFAM" id="SSF51045">
    <property type="entry name" value="WW domain"/>
    <property type="match status" value="3"/>
</dbReference>
<dbReference type="Pfam" id="PF00397">
    <property type="entry name" value="WW"/>
    <property type="match status" value="3"/>
</dbReference>
<dbReference type="InterPro" id="IPR001202">
    <property type="entry name" value="WW_dom"/>
</dbReference>
<keyword evidence="7 8" id="KW-0833">Ubl conjugation pathway</keyword>
<dbReference type="FunFam" id="2.20.70.10:FF:000017">
    <property type="entry name" value="E3 ubiquitin-protein ligase"/>
    <property type="match status" value="1"/>
</dbReference>
<dbReference type="InterPro" id="IPR000008">
    <property type="entry name" value="C2_dom"/>
</dbReference>
<evidence type="ECO:0000259" key="12">
    <source>
        <dbReference type="PROSITE" id="PS50004"/>
    </source>
</evidence>
<dbReference type="InterPro" id="IPR050409">
    <property type="entry name" value="E3_ubiq-protein_ligase"/>
</dbReference>
<dbReference type="Gene3D" id="3.30.2410.10">
    <property type="entry name" value="Hect, E3 ligase catalytic domain"/>
    <property type="match status" value="1"/>
</dbReference>
<dbReference type="SMART" id="SM00456">
    <property type="entry name" value="WW"/>
    <property type="match status" value="3"/>
</dbReference>
<evidence type="ECO:0000313" key="16">
    <source>
        <dbReference type="Proteomes" id="UP000053989"/>
    </source>
</evidence>
<dbReference type="PANTHER" id="PTHR11254">
    <property type="entry name" value="HECT DOMAIN UBIQUITIN-PROTEIN LIGASE"/>
    <property type="match status" value="1"/>
</dbReference>
<keyword evidence="16" id="KW-1185">Reference proteome</keyword>
<dbReference type="InterPro" id="IPR036020">
    <property type="entry name" value="WW_dom_sf"/>
</dbReference>
<dbReference type="SMART" id="SM00239">
    <property type="entry name" value="C2"/>
    <property type="match status" value="1"/>
</dbReference>
<comment type="subcellular location">
    <subcellularLocation>
        <location evidence="2">Cytoplasm</location>
    </subcellularLocation>
</comment>
<dbReference type="HOGENOM" id="CLU_002173_0_0_1"/>
<keyword evidence="6" id="KW-0677">Repeat</keyword>
<dbReference type="PROSITE" id="PS50020">
    <property type="entry name" value="WW_DOMAIN_2"/>
    <property type="match status" value="3"/>
</dbReference>
<reference evidence="15 16" key="1">
    <citation type="submission" date="2014-04" db="EMBL/GenBank/DDBJ databases">
        <authorList>
            <consortium name="DOE Joint Genome Institute"/>
            <person name="Kuo A."/>
            <person name="Kohler A."/>
            <person name="Nagy L.G."/>
            <person name="Floudas D."/>
            <person name="Copeland A."/>
            <person name="Barry K.W."/>
            <person name="Cichocki N."/>
            <person name="Veneault-Fourrey C."/>
            <person name="LaButti K."/>
            <person name="Lindquist E.A."/>
            <person name="Lipzen A."/>
            <person name="Lundell T."/>
            <person name="Morin E."/>
            <person name="Murat C."/>
            <person name="Sun H."/>
            <person name="Tunlid A."/>
            <person name="Henrissat B."/>
            <person name="Grigoriev I.V."/>
            <person name="Hibbett D.S."/>
            <person name="Martin F."/>
            <person name="Nordberg H.P."/>
            <person name="Cantor M.N."/>
            <person name="Hua S.X."/>
        </authorList>
    </citation>
    <scope>NUCLEOTIDE SEQUENCE [LARGE SCALE GENOMIC DNA]</scope>
    <source>
        <strain evidence="15 16">Foug A</strain>
    </source>
</reference>
<dbReference type="FunFam" id="3.30.2410.10:FF:000001">
    <property type="entry name" value="E3 ubiquitin-protein ligase NEDD4-like"/>
    <property type="match status" value="1"/>
</dbReference>
<sequence length="773" mass="87780">MSAEEDTNVVRITILAANSLVKREVFSFPDPFAVVSVDGDQTYTTNSVKRSLSPTWNQHFDITIKRTSTITIQIFDQRRFKKRDQGFLGLVKIAGIEALGYSTNGHRLIDRDLAQSSSGSPVYGKLLFSLSLPEAGTGQQDRTDQTLGLLSSLQLSDSSSSNLRSHRSSPALRAEPSQQAAQMSPLVSPSRSSPLSPRPRTATSQASPTSPMSTTRSRRDTQPTSSGPNLQAIYEDEHGPLPPGWERRVDLGNGRPYYVDHNRRSTSWNRPDLPQQSQSSVTSPAISQPPQTTNSGSAHVDVPLPAGWEERRTPEGRAYFVDHNHRLTTWSDPRLVTTAASGPAAANANLGPLPSGWEMRLTSAGRVYFVDHNTRTTSWDDPRLPTNPDSSAPQYKRDYRRKLVYFRSQPSMRPKDGKREIKLRRNMVLEDSYTDVMKVRPDELKRRLFIRFEGEDGLDYGGVSREWFFLLSHEVFDPSYGLFQYSAHDNYTLQINWLSGINPEHLSYFKFIGRIMGLTIFHRHFLDAYFVPSFYKLILGRKPTLSDLEGVDAELHRSMVWMLNNDITDVLELNFMTTEDRFGEIRDVELKPGGAAISVTEANKKEYVDAVVEYRIKTRVEDQFNAFMDGFKELIPLDLITVFDERELEFLVGGVPEIDTDDWISYTDYRGYDKSDKVVEWFWQVVRSWPPERKSRLLQFVTGTSRVPVNGFKDLQGSDGPRRFTIDKSGDPSQLPRSHTCFNRIELPPYEDLESLEKKLLFAIEETEGFAVE</sequence>
<dbReference type="AlphaFoldDB" id="A0A0C3DRR0"/>
<dbReference type="InterPro" id="IPR024928">
    <property type="entry name" value="E3_ub_ligase_SMURF1"/>
</dbReference>
<feature type="compositionally biased region" description="Basic and acidic residues" evidence="11">
    <location>
        <begin position="235"/>
        <end position="250"/>
    </location>
</feature>
<dbReference type="PROSITE" id="PS50004">
    <property type="entry name" value="C2"/>
    <property type="match status" value="1"/>
</dbReference>
<dbReference type="GO" id="GO:0005737">
    <property type="term" value="C:cytoplasm"/>
    <property type="evidence" value="ECO:0007669"/>
    <property type="project" value="UniProtKB-SubCell"/>
</dbReference>
<dbReference type="OrthoDB" id="8068875at2759"/>
<evidence type="ECO:0000259" key="13">
    <source>
        <dbReference type="PROSITE" id="PS50020"/>
    </source>
</evidence>
<dbReference type="PIRSF" id="PIRSF001569">
    <property type="entry name" value="E3_ub_ligase_SMURF1"/>
    <property type="match status" value="1"/>
</dbReference>
<protein>
    <recommendedName>
        <fullName evidence="8">E3 ubiquitin-protein ligase</fullName>
        <ecNumber evidence="8">2.3.2.26</ecNumber>
    </recommendedName>
</protein>
<feature type="domain" description="C2" evidence="12">
    <location>
        <begin position="1"/>
        <end position="110"/>
    </location>
</feature>
<dbReference type="FunFam" id="3.30.2160.10:FF:000001">
    <property type="entry name" value="E3 ubiquitin-protein ligase NEDD4-like"/>
    <property type="match status" value="1"/>
</dbReference>
<evidence type="ECO:0000256" key="5">
    <source>
        <dbReference type="ARBA" id="ARBA00022679"/>
    </source>
</evidence>
<feature type="domain" description="WW" evidence="13">
    <location>
        <begin position="302"/>
        <end position="335"/>
    </location>
</feature>
<evidence type="ECO:0000256" key="8">
    <source>
        <dbReference type="PIRNR" id="PIRNR001569"/>
    </source>
</evidence>
<evidence type="ECO:0000256" key="9">
    <source>
        <dbReference type="PIRSR" id="PIRSR001569-1"/>
    </source>
</evidence>
<accession>A0A0C3DRR0</accession>
<comment type="pathway">
    <text evidence="3 8">Protein modification; protein ubiquitination.</text>
</comment>
<feature type="compositionally biased region" description="Low complexity" evidence="11">
    <location>
        <begin position="184"/>
        <end position="200"/>
    </location>
</feature>
<dbReference type="Gene3D" id="2.60.40.150">
    <property type="entry name" value="C2 domain"/>
    <property type="match status" value="1"/>
</dbReference>
<dbReference type="GO" id="GO:0016567">
    <property type="term" value="P:protein ubiquitination"/>
    <property type="evidence" value="ECO:0007669"/>
    <property type="project" value="UniProtKB-UniPathway"/>
</dbReference>
<dbReference type="FunFam" id="3.90.1750.10:FF:000079">
    <property type="entry name" value="E3 ubiquitin-protein ligase"/>
    <property type="match status" value="1"/>
</dbReference>
<feature type="compositionally biased region" description="Polar residues" evidence="11">
    <location>
        <begin position="265"/>
        <end position="297"/>
    </location>
</feature>
<dbReference type="EC" id="2.3.2.26" evidence="8"/>
<dbReference type="InterPro" id="IPR035983">
    <property type="entry name" value="Hect_E3_ubiquitin_ligase"/>
</dbReference>
<feature type="domain" description="HECT" evidence="14">
    <location>
        <begin position="440"/>
        <end position="773"/>
    </location>
</feature>
<proteinExistence type="predicted"/>
<keyword evidence="4" id="KW-0963">Cytoplasm</keyword>
<feature type="domain" description="WW" evidence="13">
    <location>
        <begin position="351"/>
        <end position="384"/>
    </location>
</feature>
<evidence type="ECO:0000256" key="10">
    <source>
        <dbReference type="PROSITE-ProRule" id="PRU00104"/>
    </source>
</evidence>
<evidence type="ECO:0000256" key="1">
    <source>
        <dbReference type="ARBA" id="ARBA00000885"/>
    </source>
</evidence>
<dbReference type="UniPathway" id="UPA00143"/>
<dbReference type="Gene3D" id="3.90.1750.10">
    <property type="entry name" value="Hect, E3 ligase catalytic domains"/>
    <property type="match status" value="1"/>
</dbReference>